<accession>A0ABD3NEC9</accession>
<dbReference type="AlphaFoldDB" id="A0ABD3NEC9"/>
<proteinExistence type="predicted"/>
<sequence>MKDHKRRGAKQTISASSMGKALVLLATSCAALSTGRPVPTRAGLGRSDTSLNYRSLNDYEMMTRLPSRSNDVPVVSSIDIKVATPQTRRIIRTKPVVQDEQIVMDEYLEYVEKRYSRMHQRNSISKFTASVFPTKMISTIVNQTPVDNEALQALGLTGLISERLRTRLHAPREFRNEHESAVNFFHYFSPKEAEKTSAVAESSVASGRLAPHVSLSFAAQFALMMESLRKILTAYMTSLKVMGSFFARAVPAILEKGGLQHSVKMMSVASLAVLLMFRPLFKGFMKQA</sequence>
<comment type="caution">
    <text evidence="1">The sequence shown here is derived from an EMBL/GenBank/DDBJ whole genome shotgun (WGS) entry which is preliminary data.</text>
</comment>
<reference evidence="1 2" key="1">
    <citation type="submission" date="2024-10" db="EMBL/GenBank/DDBJ databases">
        <title>Updated reference genomes for cyclostephanoid diatoms.</title>
        <authorList>
            <person name="Roberts W.R."/>
            <person name="Alverson A.J."/>
        </authorList>
    </citation>
    <scope>NUCLEOTIDE SEQUENCE [LARGE SCALE GENOMIC DNA]</scope>
    <source>
        <strain evidence="1 2">AJA010-31</strain>
    </source>
</reference>
<keyword evidence="2" id="KW-1185">Reference proteome</keyword>
<evidence type="ECO:0000313" key="1">
    <source>
        <dbReference type="EMBL" id="KAL3774415.1"/>
    </source>
</evidence>
<organism evidence="1 2">
    <name type="scientific">Cyclotella atomus</name>
    <dbReference type="NCBI Taxonomy" id="382360"/>
    <lineage>
        <taxon>Eukaryota</taxon>
        <taxon>Sar</taxon>
        <taxon>Stramenopiles</taxon>
        <taxon>Ochrophyta</taxon>
        <taxon>Bacillariophyta</taxon>
        <taxon>Coscinodiscophyceae</taxon>
        <taxon>Thalassiosirophycidae</taxon>
        <taxon>Stephanodiscales</taxon>
        <taxon>Stephanodiscaceae</taxon>
        <taxon>Cyclotella</taxon>
    </lineage>
</organism>
<evidence type="ECO:0000313" key="2">
    <source>
        <dbReference type="Proteomes" id="UP001530400"/>
    </source>
</evidence>
<gene>
    <name evidence="1" type="ORF">ACHAWO_008813</name>
</gene>
<protein>
    <submittedName>
        <fullName evidence="1">Uncharacterized protein</fullName>
    </submittedName>
</protein>
<dbReference type="EMBL" id="JALLPJ020001195">
    <property type="protein sequence ID" value="KAL3774415.1"/>
    <property type="molecule type" value="Genomic_DNA"/>
</dbReference>
<dbReference type="Proteomes" id="UP001530400">
    <property type="component" value="Unassembled WGS sequence"/>
</dbReference>
<name>A0ABD3NEC9_9STRA</name>